<evidence type="ECO:0000256" key="2">
    <source>
        <dbReference type="ARBA" id="ARBA00022898"/>
    </source>
</evidence>
<evidence type="ECO:0000313" key="6">
    <source>
        <dbReference type="Proteomes" id="UP000004830"/>
    </source>
</evidence>
<dbReference type="EMBL" id="ADLS01000009">
    <property type="protein sequence ID" value="EGX67076.1"/>
    <property type="molecule type" value="Genomic_DNA"/>
</dbReference>
<gene>
    <name evidence="5" type="ORF">HMPREF9452_00778</name>
</gene>
<dbReference type="FunFam" id="3.40.640.10:FF:000056">
    <property type="entry name" value="SelA-like pyridoxal phosphate-dependent enzyme"/>
    <property type="match status" value="1"/>
</dbReference>
<dbReference type="eggNOG" id="COG1921">
    <property type="taxonomic scope" value="Bacteria"/>
</dbReference>
<dbReference type="InterPro" id="IPR006337">
    <property type="entry name" value="DgaE-like"/>
</dbReference>
<accession>G1WH57</accession>
<keyword evidence="2 4" id="KW-0663">Pyridoxal phosphate</keyword>
<dbReference type="Pfam" id="PF03841">
    <property type="entry name" value="SelA"/>
    <property type="match status" value="1"/>
</dbReference>
<dbReference type="GO" id="GO:0004125">
    <property type="term" value="F:L-seryl-tRNA(Sec) selenium transferase activity"/>
    <property type="evidence" value="ECO:0007669"/>
    <property type="project" value="TreeGrafter"/>
</dbReference>
<comment type="similarity">
    <text evidence="3">Belongs to the SelA family.</text>
</comment>
<comment type="caution">
    <text evidence="5">The sequence shown here is derived from an EMBL/GenBank/DDBJ whole genome shotgun (WGS) entry which is preliminary data.</text>
</comment>
<dbReference type="PATRIC" id="fig|742742.3.peg.752"/>
<dbReference type="GeneID" id="62758535"/>
<feature type="modified residue" description="N6-(pyridoxal phosphate)lysine" evidence="4">
    <location>
        <position position="213"/>
    </location>
</feature>
<dbReference type="InterPro" id="IPR018319">
    <property type="entry name" value="SelA-like"/>
</dbReference>
<evidence type="ECO:0000256" key="3">
    <source>
        <dbReference type="ARBA" id="ARBA00044507"/>
    </source>
</evidence>
<sequence length="372" mass="40068">MVHNIYQGMGLSRVVNASGRVTKLGVSTISDRVASAAVAGAQSYVVIDDLIDRAGKMIATHTGAEDACPTSCASAAIAMSVAGLITKGKWTAVARMPDSTGMANEIVLQKGHSIDYGAPMPTMIRLGGGVPVEVGTANEVHPEDIEEAITDKTVALLYVKSHHCVQKGMVGIEAMRDIAHRHGLPFVVDAAAEEDFRKYIALGADLVCYSGAKALEATTSGFVCGKEELIGYVKKQYRGIGRAMKVGKEQITGLLEALGQYEEIDHEARAEINKEAAGYLVEKIEAISGLRATLIQDEAGRAIWRCRVAIDQAAPNVRKTMYQVNEELRKGDPTIWARTEFLNLGMIDFDPRPLVQGDKELIVGKLEKIMGE</sequence>
<name>G1WH57_9ACTN</name>
<dbReference type="Gene3D" id="3.40.640.10">
    <property type="entry name" value="Type I PLP-dependent aspartate aminotransferase-like (Major domain)"/>
    <property type="match status" value="1"/>
</dbReference>
<dbReference type="PANTHER" id="PTHR32328:SF0">
    <property type="entry name" value="L-SERYL-TRNA(SEC) SELENIUM TRANSFERASE"/>
    <property type="match status" value="1"/>
</dbReference>
<organism evidence="5 6">
    <name type="scientific">Collinsella tanakaei YIT 12063</name>
    <dbReference type="NCBI Taxonomy" id="742742"/>
    <lineage>
        <taxon>Bacteria</taxon>
        <taxon>Bacillati</taxon>
        <taxon>Actinomycetota</taxon>
        <taxon>Coriobacteriia</taxon>
        <taxon>Coriobacteriales</taxon>
        <taxon>Coriobacteriaceae</taxon>
        <taxon>Collinsella</taxon>
    </lineage>
</organism>
<evidence type="ECO:0000256" key="4">
    <source>
        <dbReference type="PIRSR" id="PIRSR618319-50"/>
    </source>
</evidence>
<evidence type="ECO:0000313" key="5">
    <source>
        <dbReference type="EMBL" id="EGX67076.1"/>
    </source>
</evidence>
<dbReference type="InterPro" id="IPR015424">
    <property type="entry name" value="PyrdxlP-dep_Trfase"/>
</dbReference>
<protein>
    <submittedName>
        <fullName evidence="5">Uncharacterized protein</fullName>
    </submittedName>
</protein>
<dbReference type="RefSeq" id="WP_009140813.1">
    <property type="nucleotide sequence ID" value="NZ_JH126468.1"/>
</dbReference>
<reference evidence="5 6" key="1">
    <citation type="submission" date="2011-06" db="EMBL/GenBank/DDBJ databases">
        <title>The Genome Sequence of Collinsella tanakaei YIT 12063.</title>
        <authorList>
            <consortium name="The Broad Institute Genome Sequencing Platform"/>
            <person name="Earl A."/>
            <person name="Ward D."/>
            <person name="Feldgarden M."/>
            <person name="Gevers D."/>
            <person name="Morotomi M."/>
            <person name="Young S.K."/>
            <person name="Zeng Q."/>
            <person name="Gargeya S."/>
            <person name="Fitzgerald M."/>
            <person name="Haas B."/>
            <person name="Abouelleil A."/>
            <person name="Alvarado L."/>
            <person name="Arachchi H.M."/>
            <person name="Berlin A."/>
            <person name="Brown A."/>
            <person name="Chapman S.B."/>
            <person name="Chen Z."/>
            <person name="Dunbar C."/>
            <person name="Freedman E."/>
            <person name="Gearin G."/>
            <person name="Gellesch M."/>
            <person name="Goldberg J."/>
            <person name="Griggs A."/>
            <person name="Gujja S."/>
            <person name="Heiman D."/>
            <person name="Howarth C."/>
            <person name="Larson L."/>
            <person name="Lui A."/>
            <person name="MacDonald P.J.P."/>
            <person name="Mehta T."/>
            <person name="Montmayeur A."/>
            <person name="Murphy C."/>
            <person name="Neiman D."/>
            <person name="Pearson M."/>
            <person name="Priest M."/>
            <person name="Roberts A."/>
            <person name="Saif S."/>
            <person name="Shea T."/>
            <person name="Shenoy N."/>
            <person name="Sisk P."/>
            <person name="Stolte C."/>
            <person name="Sykes S."/>
            <person name="Wortman J."/>
            <person name="Nusbaum C."/>
            <person name="Birren B."/>
        </authorList>
    </citation>
    <scope>NUCLEOTIDE SEQUENCE [LARGE SCALE GENOMIC DNA]</scope>
    <source>
        <strain evidence="5 6">YIT 12063</strain>
    </source>
</reference>
<dbReference type="AlphaFoldDB" id="G1WH57"/>
<dbReference type="STRING" id="742742.HMPREF9452_00778"/>
<proteinExistence type="inferred from homology"/>
<dbReference type="OrthoDB" id="9787096at2"/>
<comment type="cofactor">
    <cofactor evidence="1 4">
        <name>pyridoxal 5'-phosphate</name>
        <dbReference type="ChEBI" id="CHEBI:597326"/>
    </cofactor>
</comment>
<dbReference type="InterPro" id="IPR015421">
    <property type="entry name" value="PyrdxlP-dep_Trfase_major"/>
</dbReference>
<dbReference type="SUPFAM" id="SSF53383">
    <property type="entry name" value="PLP-dependent transferases"/>
    <property type="match status" value="1"/>
</dbReference>
<keyword evidence="6" id="KW-1185">Reference proteome</keyword>
<dbReference type="NCBIfam" id="TIGR01437">
    <property type="entry name" value="selA_rel"/>
    <property type="match status" value="1"/>
</dbReference>
<dbReference type="PANTHER" id="PTHR32328">
    <property type="entry name" value="L-SERYL-TRNA(SEC) SELENIUM TRANSFERASE"/>
    <property type="match status" value="1"/>
</dbReference>
<dbReference type="Proteomes" id="UP000004830">
    <property type="component" value="Unassembled WGS sequence"/>
</dbReference>
<evidence type="ECO:0000256" key="1">
    <source>
        <dbReference type="ARBA" id="ARBA00001933"/>
    </source>
</evidence>
<dbReference type="HOGENOM" id="CLU_040896_1_0_11"/>